<dbReference type="EMBL" id="JAIWYP010000003">
    <property type="protein sequence ID" value="KAH3859737.1"/>
    <property type="molecule type" value="Genomic_DNA"/>
</dbReference>
<sequence>MRDDNTEILLLPGLLYAAESNSSIGRNVHYFKLSIMVFLLTASTSTSLYRAVENRESCLVTCPNQTNFRRLTVASMGFCRHQVLQLCSGRTRWYCAPYRRCVEVFGDIYVQIFESCVLCSREASLSRSRREGCRLRTICKACNLLELLVYNLLSLAIAAVAMEI</sequence>
<name>A0A9D4LLK2_DREPO</name>
<gene>
    <name evidence="1" type="ORF">DPMN_102560</name>
</gene>
<keyword evidence="2" id="KW-1185">Reference proteome</keyword>
<dbReference type="Proteomes" id="UP000828390">
    <property type="component" value="Unassembled WGS sequence"/>
</dbReference>
<evidence type="ECO:0000313" key="2">
    <source>
        <dbReference type="Proteomes" id="UP000828390"/>
    </source>
</evidence>
<proteinExistence type="predicted"/>
<comment type="caution">
    <text evidence="1">The sequence shown here is derived from an EMBL/GenBank/DDBJ whole genome shotgun (WGS) entry which is preliminary data.</text>
</comment>
<protein>
    <submittedName>
        <fullName evidence="1">Uncharacterized protein</fullName>
    </submittedName>
</protein>
<reference evidence="1" key="2">
    <citation type="submission" date="2020-11" db="EMBL/GenBank/DDBJ databases">
        <authorList>
            <person name="McCartney M.A."/>
            <person name="Auch B."/>
            <person name="Kono T."/>
            <person name="Mallez S."/>
            <person name="Becker A."/>
            <person name="Gohl D.M."/>
            <person name="Silverstein K.A.T."/>
            <person name="Koren S."/>
            <person name="Bechman K.B."/>
            <person name="Herman A."/>
            <person name="Abrahante J.E."/>
            <person name="Garbe J."/>
        </authorList>
    </citation>
    <scope>NUCLEOTIDE SEQUENCE</scope>
    <source>
        <strain evidence="1">Duluth1</strain>
        <tissue evidence="1">Whole animal</tissue>
    </source>
</reference>
<dbReference type="AlphaFoldDB" id="A0A9D4LLK2"/>
<accession>A0A9D4LLK2</accession>
<reference evidence="1" key="1">
    <citation type="journal article" date="2019" name="bioRxiv">
        <title>The Genome of the Zebra Mussel, Dreissena polymorpha: A Resource for Invasive Species Research.</title>
        <authorList>
            <person name="McCartney M.A."/>
            <person name="Auch B."/>
            <person name="Kono T."/>
            <person name="Mallez S."/>
            <person name="Zhang Y."/>
            <person name="Obille A."/>
            <person name="Becker A."/>
            <person name="Abrahante J.E."/>
            <person name="Garbe J."/>
            <person name="Badalamenti J.P."/>
            <person name="Herman A."/>
            <person name="Mangelson H."/>
            <person name="Liachko I."/>
            <person name="Sullivan S."/>
            <person name="Sone E.D."/>
            <person name="Koren S."/>
            <person name="Silverstein K.A.T."/>
            <person name="Beckman K.B."/>
            <person name="Gohl D.M."/>
        </authorList>
    </citation>
    <scope>NUCLEOTIDE SEQUENCE</scope>
    <source>
        <strain evidence="1">Duluth1</strain>
        <tissue evidence="1">Whole animal</tissue>
    </source>
</reference>
<evidence type="ECO:0000313" key="1">
    <source>
        <dbReference type="EMBL" id="KAH3859737.1"/>
    </source>
</evidence>
<organism evidence="1 2">
    <name type="scientific">Dreissena polymorpha</name>
    <name type="common">Zebra mussel</name>
    <name type="synonym">Mytilus polymorpha</name>
    <dbReference type="NCBI Taxonomy" id="45954"/>
    <lineage>
        <taxon>Eukaryota</taxon>
        <taxon>Metazoa</taxon>
        <taxon>Spiralia</taxon>
        <taxon>Lophotrochozoa</taxon>
        <taxon>Mollusca</taxon>
        <taxon>Bivalvia</taxon>
        <taxon>Autobranchia</taxon>
        <taxon>Heteroconchia</taxon>
        <taxon>Euheterodonta</taxon>
        <taxon>Imparidentia</taxon>
        <taxon>Neoheterodontei</taxon>
        <taxon>Myida</taxon>
        <taxon>Dreissenoidea</taxon>
        <taxon>Dreissenidae</taxon>
        <taxon>Dreissena</taxon>
    </lineage>
</organism>